<comment type="pathway">
    <text evidence="2 14">Cell wall biogenesis; peptidoglycan biosynthesis.</text>
</comment>
<evidence type="ECO:0000256" key="10">
    <source>
        <dbReference type="ARBA" id="ARBA00022984"/>
    </source>
</evidence>
<keyword evidence="9 14" id="KW-0133">Cell shape</keyword>
<evidence type="ECO:0000256" key="4">
    <source>
        <dbReference type="ARBA" id="ARBA00022490"/>
    </source>
</evidence>
<dbReference type="Pfam" id="PF02875">
    <property type="entry name" value="Mur_ligase_C"/>
    <property type="match status" value="1"/>
</dbReference>
<keyword evidence="11 14" id="KW-0131">Cell cycle</keyword>
<evidence type="ECO:0000256" key="1">
    <source>
        <dbReference type="ARBA" id="ARBA00004496"/>
    </source>
</evidence>
<gene>
    <name evidence="14 18" type="primary">murC</name>
    <name evidence="18" type="ORF">CIG75_04360</name>
</gene>
<evidence type="ECO:0000256" key="14">
    <source>
        <dbReference type="HAMAP-Rule" id="MF_00046"/>
    </source>
</evidence>
<evidence type="ECO:0000256" key="13">
    <source>
        <dbReference type="ARBA" id="ARBA00047833"/>
    </source>
</evidence>
<dbReference type="Proteomes" id="UP000214688">
    <property type="component" value="Chromosome"/>
</dbReference>
<dbReference type="EMBL" id="CP022657">
    <property type="protein sequence ID" value="ASS74292.1"/>
    <property type="molecule type" value="Genomic_DNA"/>
</dbReference>
<evidence type="ECO:0000313" key="18">
    <source>
        <dbReference type="EMBL" id="ASS74292.1"/>
    </source>
</evidence>
<dbReference type="InterPro" id="IPR050061">
    <property type="entry name" value="MurCDEF_pg_biosynth"/>
</dbReference>
<evidence type="ECO:0000256" key="3">
    <source>
        <dbReference type="ARBA" id="ARBA00012211"/>
    </source>
</evidence>
<evidence type="ECO:0000256" key="6">
    <source>
        <dbReference type="ARBA" id="ARBA00022618"/>
    </source>
</evidence>
<evidence type="ECO:0000256" key="2">
    <source>
        <dbReference type="ARBA" id="ARBA00004752"/>
    </source>
</evidence>
<dbReference type="GO" id="GO:0009252">
    <property type="term" value="P:peptidoglycan biosynthetic process"/>
    <property type="evidence" value="ECO:0007669"/>
    <property type="project" value="UniProtKB-UniRule"/>
</dbReference>
<evidence type="ECO:0000259" key="15">
    <source>
        <dbReference type="Pfam" id="PF01225"/>
    </source>
</evidence>
<dbReference type="GO" id="GO:0005524">
    <property type="term" value="F:ATP binding"/>
    <property type="evidence" value="ECO:0007669"/>
    <property type="project" value="UniProtKB-UniRule"/>
</dbReference>
<dbReference type="InterPro" id="IPR036565">
    <property type="entry name" value="Mur-like_cat_sf"/>
</dbReference>
<evidence type="ECO:0000256" key="5">
    <source>
        <dbReference type="ARBA" id="ARBA00022598"/>
    </source>
</evidence>
<dbReference type="SUPFAM" id="SSF53244">
    <property type="entry name" value="MurD-like peptide ligases, peptide-binding domain"/>
    <property type="match status" value="1"/>
</dbReference>
<feature type="binding site" evidence="14">
    <location>
        <begin position="148"/>
        <end position="154"/>
    </location>
    <ligand>
        <name>ATP</name>
        <dbReference type="ChEBI" id="CHEBI:30616"/>
    </ligand>
</feature>
<dbReference type="SUPFAM" id="SSF53623">
    <property type="entry name" value="MurD-like peptide ligases, catalytic domain"/>
    <property type="match status" value="1"/>
</dbReference>
<keyword evidence="6 14" id="KW-0132">Cell division</keyword>
<dbReference type="GO" id="GO:0051301">
    <property type="term" value="P:cell division"/>
    <property type="evidence" value="ECO:0007669"/>
    <property type="project" value="UniProtKB-KW"/>
</dbReference>
<keyword evidence="5 14" id="KW-0436">Ligase</keyword>
<dbReference type="InterPro" id="IPR000713">
    <property type="entry name" value="Mur_ligase_N"/>
</dbReference>
<keyword evidence="4 14" id="KW-0963">Cytoplasm</keyword>
<evidence type="ECO:0000256" key="11">
    <source>
        <dbReference type="ARBA" id="ARBA00023306"/>
    </source>
</evidence>
<name>A0A223CY96_9BACL</name>
<evidence type="ECO:0000256" key="7">
    <source>
        <dbReference type="ARBA" id="ARBA00022741"/>
    </source>
</evidence>
<dbReference type="Gene3D" id="3.90.190.20">
    <property type="entry name" value="Mur ligase, C-terminal domain"/>
    <property type="match status" value="1"/>
</dbReference>
<dbReference type="Gene3D" id="3.40.1190.10">
    <property type="entry name" value="Mur-like, catalytic domain"/>
    <property type="match status" value="1"/>
</dbReference>
<dbReference type="AlphaFoldDB" id="A0A223CY96"/>
<dbReference type="EC" id="6.3.2.8" evidence="3 14"/>
<evidence type="ECO:0000256" key="8">
    <source>
        <dbReference type="ARBA" id="ARBA00022840"/>
    </source>
</evidence>
<dbReference type="PANTHER" id="PTHR43445:SF3">
    <property type="entry name" value="UDP-N-ACETYLMURAMATE--L-ALANINE LIGASE"/>
    <property type="match status" value="1"/>
</dbReference>
<dbReference type="NCBIfam" id="TIGR01082">
    <property type="entry name" value="murC"/>
    <property type="match status" value="1"/>
</dbReference>
<dbReference type="KEGG" id="tab:CIG75_04360"/>
<evidence type="ECO:0000256" key="12">
    <source>
        <dbReference type="ARBA" id="ARBA00023316"/>
    </source>
</evidence>
<dbReference type="GO" id="GO:0071555">
    <property type="term" value="P:cell wall organization"/>
    <property type="evidence" value="ECO:0007669"/>
    <property type="project" value="UniProtKB-KW"/>
</dbReference>
<sequence length="491" mass="54537">MIVIILQLHFVQVLPILRLLSPFRDIAIGRGSWEVRPVQKIHFVGIKGSGISALAQVYARMGCEVTGSDTDAVFFTDELLRQAGITQISGPSAHNVQDADIVCHSPAYGDDHIEIKTARELGIEVLTYPQMLGRLMESRMESTVTVSGTHGKTTTTSMIANMLLFAELDPLAIIGSKNYNIGTNGRYGTGHLVAEACEYRRNFHNYSPKIAIINNIDFDHPDYFSGIDDVFDAFQTFVDKVPEDGHLITWGDQALCRQLVSTGKILYFGLNHTNDIYATDVTEQRGMISFMAWERGQQLGTIEVRAIGEHNVLNVLAAITLSRILQVPFEAVQKSFTNFGGVYRRFDYLGRLGDVEVYDDYAHHPSEIEATLKAVKRSFARDHLLTVFQPHTVSRTLAFLDEFADALTLSDEVMLVKIYQSAREVGDRAEELTNLLAERIAARGKTVHLVNTLEEGTEWILQQRAGKAGLVLTMGAGDIRGIGERLIAVHV</sequence>
<reference evidence="18 19" key="1">
    <citation type="journal article" date="2015" name="Int. J. Syst. Evol. Microbiol.">
        <title>Tumebacillus algifaecis sp. nov., isolated from decomposing algal scum.</title>
        <authorList>
            <person name="Wu Y.F."/>
            <person name="Zhang B."/>
            <person name="Xing P."/>
            <person name="Wu Q.L."/>
            <person name="Liu S.J."/>
        </authorList>
    </citation>
    <scope>NUCLEOTIDE SEQUENCE [LARGE SCALE GENOMIC DNA]</scope>
    <source>
        <strain evidence="18 19">THMBR28</strain>
    </source>
</reference>
<dbReference type="InterPro" id="IPR013221">
    <property type="entry name" value="Mur_ligase_cen"/>
</dbReference>
<dbReference type="Pfam" id="PF01225">
    <property type="entry name" value="Mur_ligase"/>
    <property type="match status" value="1"/>
</dbReference>
<dbReference type="GO" id="GO:0008763">
    <property type="term" value="F:UDP-N-acetylmuramate-L-alanine ligase activity"/>
    <property type="evidence" value="ECO:0007669"/>
    <property type="project" value="UniProtKB-UniRule"/>
</dbReference>
<organism evidence="18 19">
    <name type="scientific">Tumebacillus algifaecis</name>
    <dbReference type="NCBI Taxonomy" id="1214604"/>
    <lineage>
        <taxon>Bacteria</taxon>
        <taxon>Bacillati</taxon>
        <taxon>Bacillota</taxon>
        <taxon>Bacilli</taxon>
        <taxon>Bacillales</taxon>
        <taxon>Alicyclobacillaceae</taxon>
        <taxon>Tumebacillus</taxon>
    </lineage>
</organism>
<evidence type="ECO:0000259" key="17">
    <source>
        <dbReference type="Pfam" id="PF08245"/>
    </source>
</evidence>
<dbReference type="HAMAP" id="MF_00046">
    <property type="entry name" value="MurC"/>
    <property type="match status" value="1"/>
</dbReference>
<dbReference type="InterPro" id="IPR004101">
    <property type="entry name" value="Mur_ligase_C"/>
</dbReference>
<keyword evidence="19" id="KW-1185">Reference proteome</keyword>
<dbReference type="UniPathway" id="UPA00219"/>
<protein>
    <recommendedName>
        <fullName evidence="3 14">UDP-N-acetylmuramate--L-alanine ligase</fullName>
        <ecNumber evidence="3 14">6.3.2.8</ecNumber>
    </recommendedName>
    <alternativeName>
        <fullName evidence="14">UDP-N-acetylmuramoyl-L-alanine synthetase</fullName>
    </alternativeName>
</protein>
<dbReference type="Gene3D" id="3.40.50.720">
    <property type="entry name" value="NAD(P)-binding Rossmann-like Domain"/>
    <property type="match status" value="1"/>
</dbReference>
<keyword evidence="8 14" id="KW-0067">ATP-binding</keyword>
<dbReference type="GO" id="GO:0008360">
    <property type="term" value="P:regulation of cell shape"/>
    <property type="evidence" value="ECO:0007669"/>
    <property type="project" value="UniProtKB-KW"/>
</dbReference>
<feature type="domain" description="Mur ligase N-terminal catalytic" evidence="15">
    <location>
        <begin position="40"/>
        <end position="138"/>
    </location>
</feature>
<comment type="catalytic activity">
    <reaction evidence="13 14">
        <text>UDP-N-acetyl-alpha-D-muramate + L-alanine + ATP = UDP-N-acetyl-alpha-D-muramoyl-L-alanine + ADP + phosphate + H(+)</text>
        <dbReference type="Rhea" id="RHEA:23372"/>
        <dbReference type="ChEBI" id="CHEBI:15378"/>
        <dbReference type="ChEBI" id="CHEBI:30616"/>
        <dbReference type="ChEBI" id="CHEBI:43474"/>
        <dbReference type="ChEBI" id="CHEBI:57972"/>
        <dbReference type="ChEBI" id="CHEBI:70757"/>
        <dbReference type="ChEBI" id="CHEBI:83898"/>
        <dbReference type="ChEBI" id="CHEBI:456216"/>
        <dbReference type="EC" id="6.3.2.8"/>
    </reaction>
</comment>
<dbReference type="Pfam" id="PF08245">
    <property type="entry name" value="Mur_ligase_M"/>
    <property type="match status" value="1"/>
</dbReference>
<dbReference type="GO" id="GO:0005737">
    <property type="term" value="C:cytoplasm"/>
    <property type="evidence" value="ECO:0007669"/>
    <property type="project" value="UniProtKB-SubCell"/>
</dbReference>
<evidence type="ECO:0000259" key="16">
    <source>
        <dbReference type="Pfam" id="PF02875"/>
    </source>
</evidence>
<dbReference type="InterPro" id="IPR036615">
    <property type="entry name" value="Mur_ligase_C_dom_sf"/>
</dbReference>
<keyword evidence="12 14" id="KW-0961">Cell wall biogenesis/degradation</keyword>
<feature type="domain" description="Mur ligase C-terminal" evidence="16">
    <location>
        <begin position="344"/>
        <end position="477"/>
    </location>
</feature>
<accession>A0A223CY96</accession>
<evidence type="ECO:0000313" key="19">
    <source>
        <dbReference type="Proteomes" id="UP000214688"/>
    </source>
</evidence>
<evidence type="ECO:0000256" key="9">
    <source>
        <dbReference type="ARBA" id="ARBA00022960"/>
    </source>
</evidence>
<dbReference type="PANTHER" id="PTHR43445">
    <property type="entry name" value="UDP-N-ACETYLMURAMATE--L-ALANINE LIGASE-RELATED"/>
    <property type="match status" value="1"/>
</dbReference>
<dbReference type="SUPFAM" id="SSF51984">
    <property type="entry name" value="MurCD N-terminal domain"/>
    <property type="match status" value="1"/>
</dbReference>
<comment type="function">
    <text evidence="14">Cell wall formation.</text>
</comment>
<dbReference type="InterPro" id="IPR005758">
    <property type="entry name" value="UDP-N-AcMur_Ala_ligase_MurC"/>
</dbReference>
<comment type="subcellular location">
    <subcellularLocation>
        <location evidence="1 14">Cytoplasm</location>
    </subcellularLocation>
</comment>
<comment type="similarity">
    <text evidence="14">Belongs to the MurCDEF family.</text>
</comment>
<keyword evidence="10 14" id="KW-0573">Peptidoglycan synthesis</keyword>
<keyword evidence="7 14" id="KW-0547">Nucleotide-binding</keyword>
<proteinExistence type="inferred from homology"/>
<feature type="domain" description="Mur ligase central" evidence="17">
    <location>
        <begin position="146"/>
        <end position="321"/>
    </location>
</feature>